<organism evidence="1 2">
    <name type="scientific">Nonomuraea zeae</name>
    <dbReference type="NCBI Taxonomy" id="1642303"/>
    <lineage>
        <taxon>Bacteria</taxon>
        <taxon>Bacillati</taxon>
        <taxon>Actinomycetota</taxon>
        <taxon>Actinomycetes</taxon>
        <taxon>Streptosporangiales</taxon>
        <taxon>Streptosporangiaceae</taxon>
        <taxon>Nonomuraea</taxon>
    </lineage>
</organism>
<reference evidence="1 2" key="1">
    <citation type="submission" date="2019-05" db="EMBL/GenBank/DDBJ databases">
        <title>Draft genome sequence of Nonomuraea zeae DSM 100528.</title>
        <authorList>
            <person name="Saricaoglu S."/>
            <person name="Isik K."/>
        </authorList>
    </citation>
    <scope>NUCLEOTIDE SEQUENCE [LARGE SCALE GENOMIC DNA]</scope>
    <source>
        <strain evidence="1 2">DSM 100528</strain>
    </source>
</reference>
<protein>
    <submittedName>
        <fullName evidence="1">Uncharacterized protein</fullName>
    </submittedName>
</protein>
<evidence type="ECO:0000313" key="2">
    <source>
        <dbReference type="Proteomes" id="UP000306628"/>
    </source>
</evidence>
<dbReference type="EMBL" id="VCKX01000002">
    <property type="protein sequence ID" value="TMR39610.1"/>
    <property type="molecule type" value="Genomic_DNA"/>
</dbReference>
<gene>
    <name evidence="1" type="ORF">ETD85_00940</name>
</gene>
<evidence type="ECO:0000313" key="1">
    <source>
        <dbReference type="EMBL" id="TMR39610.1"/>
    </source>
</evidence>
<name>A0A5S4HJP5_9ACTN</name>
<dbReference type="AlphaFoldDB" id="A0A5S4HJP5"/>
<sequence>MSVEQRKLDVVEREQAIFKVLRGIDPAVGATVRELHEHLTVRGTDLATTGPVRDTVTVQAYHKLIARLVLDGRLVEVDPPAADAQRYALAPAVHADTAMSLDDIEQLLAGLRPTEAIAALIEARESMRGDRRDILRKAAVALQKVDPRDLIRDVIARKAELYNADLAAWRAHGGDDERHLQRLKADRGELERLCYRGLGLSHQAVYVPPASAAPDGDRSEMRVTLSRLEAELRRRVFGDTVIQCLRADNAAAPKDWSNVVVAGSDGSTYSSVMSIDTARAFVDDGGSEVVTFNNSIVFLRMEGLNRDRHRSPLYSVPITRSAIDSPDNAGMVMAPFMYRDLDESEYEHMAKCATDVVQWRADERVFTGVAPALGSGGTGQLLPPPRVHLRDGTVTLQERESHHYMRNDAYGDMVRSGVHLSNKILTHIQSRREPPVFAGAVKGSQLHLFGTFINWFITHGHPASGVEPIAVDWNVSKASLIADNEMVSSLLATLNPDRDRDEYFCTFALLRPFHALTDMYRDYAREEEGFWTDKMDKRRHEHMSRPTMDSYWKTVDVIEDDPYVRMCEEADYVLFYVGHVHGDPLPLAPRYEFLESLRFRGDAQAAARVRRNVELLVASLHHVAFTTDMDHNFLTGKRLVKVVPSVIYRAHEYCKALGRQLESELKSMIVAQLHRLGLARRANDSAISLRPEPAHRFADRRARLSGGRRQIERGEEGRQTG</sequence>
<comment type="caution">
    <text evidence="1">The sequence shown here is derived from an EMBL/GenBank/DDBJ whole genome shotgun (WGS) entry which is preliminary data.</text>
</comment>
<accession>A0A5S4HJP5</accession>
<dbReference type="OrthoDB" id="9814400at2"/>
<proteinExistence type="predicted"/>
<dbReference type="Proteomes" id="UP000306628">
    <property type="component" value="Unassembled WGS sequence"/>
</dbReference>
<keyword evidence="2" id="KW-1185">Reference proteome</keyword>
<dbReference type="RefSeq" id="WP_138687636.1">
    <property type="nucleotide sequence ID" value="NZ_JBHSAZ010000112.1"/>
</dbReference>